<feature type="coiled-coil region" evidence="3">
    <location>
        <begin position="58"/>
        <end position="125"/>
    </location>
</feature>
<dbReference type="GO" id="GO:0005829">
    <property type="term" value="C:cytosol"/>
    <property type="evidence" value="ECO:0007669"/>
    <property type="project" value="TreeGrafter"/>
</dbReference>
<dbReference type="SUPFAM" id="SSF111384">
    <property type="entry name" value="OmpH-like"/>
    <property type="match status" value="1"/>
</dbReference>
<comment type="similarity">
    <text evidence="1">Belongs to the Skp family.</text>
</comment>
<accession>A0A7C3LTH0</accession>
<dbReference type="InterPro" id="IPR024930">
    <property type="entry name" value="Skp_dom_sf"/>
</dbReference>
<evidence type="ECO:0000256" key="1">
    <source>
        <dbReference type="ARBA" id="ARBA00009091"/>
    </source>
</evidence>
<name>A0A7C3LTH0_9BACT</name>
<evidence type="ECO:0000313" key="4">
    <source>
        <dbReference type="EMBL" id="HFT93419.1"/>
    </source>
</evidence>
<keyword evidence="3" id="KW-0175">Coiled coil</keyword>
<proteinExistence type="inferred from homology"/>
<dbReference type="Gene3D" id="3.30.910.20">
    <property type="entry name" value="Skp domain"/>
    <property type="match status" value="1"/>
</dbReference>
<dbReference type="InterPro" id="IPR005632">
    <property type="entry name" value="Chaperone_Skp"/>
</dbReference>
<organism evidence="4">
    <name type="scientific">Leptospirillum ferriphilum</name>
    <dbReference type="NCBI Taxonomy" id="178606"/>
    <lineage>
        <taxon>Bacteria</taxon>
        <taxon>Pseudomonadati</taxon>
        <taxon>Nitrospirota</taxon>
        <taxon>Nitrospiria</taxon>
        <taxon>Nitrospirales</taxon>
        <taxon>Nitrospiraceae</taxon>
        <taxon>Leptospirillum</taxon>
    </lineage>
</organism>
<dbReference type="AlphaFoldDB" id="A0A7C3LTH0"/>
<dbReference type="GO" id="GO:0051082">
    <property type="term" value="F:unfolded protein binding"/>
    <property type="evidence" value="ECO:0007669"/>
    <property type="project" value="InterPro"/>
</dbReference>
<sequence>MFIQKKAKVLAFVSIVFFGILLSGTFRIAEASDVVGVVDVLKAFRKTDLGKSIQSHLKEFQKKKAESIQSERQELQGEQKRIEQQVGVISKDALKAKELAFQQKVQDYRKKLQKIQTEVASENAVEIRKFLDALSKATVYVGKKYGFQVVLAQHPIRIPMGPQPPAFSSSRILYLNSKADLTESVIQYINKNNPPGSAQ</sequence>
<dbReference type="Pfam" id="PF03938">
    <property type="entry name" value="OmpH"/>
    <property type="match status" value="1"/>
</dbReference>
<keyword evidence="2" id="KW-0732">Signal</keyword>
<dbReference type="EMBL" id="DTMM01000110">
    <property type="protein sequence ID" value="HFT93419.1"/>
    <property type="molecule type" value="Genomic_DNA"/>
</dbReference>
<dbReference type="GO" id="GO:0050821">
    <property type="term" value="P:protein stabilization"/>
    <property type="evidence" value="ECO:0007669"/>
    <property type="project" value="TreeGrafter"/>
</dbReference>
<gene>
    <name evidence="4" type="ORF">ENX03_05665</name>
</gene>
<evidence type="ECO:0000256" key="3">
    <source>
        <dbReference type="SAM" id="Coils"/>
    </source>
</evidence>
<dbReference type="SMART" id="SM00935">
    <property type="entry name" value="OmpH"/>
    <property type="match status" value="1"/>
</dbReference>
<protein>
    <submittedName>
        <fullName evidence="4">OmpH family outer membrane protein</fullName>
    </submittedName>
</protein>
<dbReference type="PANTHER" id="PTHR35089:SF1">
    <property type="entry name" value="CHAPERONE PROTEIN SKP"/>
    <property type="match status" value="1"/>
</dbReference>
<evidence type="ECO:0000256" key="2">
    <source>
        <dbReference type="ARBA" id="ARBA00022729"/>
    </source>
</evidence>
<reference evidence="4" key="1">
    <citation type="journal article" date="2020" name="mSystems">
        <title>Genome- and Community-Level Interaction Insights into Carbon Utilization and Element Cycling Functions of Hydrothermarchaeota in Hydrothermal Sediment.</title>
        <authorList>
            <person name="Zhou Z."/>
            <person name="Liu Y."/>
            <person name="Xu W."/>
            <person name="Pan J."/>
            <person name="Luo Z.H."/>
            <person name="Li M."/>
        </authorList>
    </citation>
    <scope>NUCLEOTIDE SEQUENCE [LARGE SCALE GENOMIC DNA]</scope>
    <source>
        <strain evidence="4">SpSt-902</strain>
    </source>
</reference>
<dbReference type="PANTHER" id="PTHR35089">
    <property type="entry name" value="CHAPERONE PROTEIN SKP"/>
    <property type="match status" value="1"/>
</dbReference>
<comment type="caution">
    <text evidence="4">The sequence shown here is derived from an EMBL/GenBank/DDBJ whole genome shotgun (WGS) entry which is preliminary data.</text>
</comment>